<evidence type="ECO:0008006" key="9">
    <source>
        <dbReference type="Google" id="ProtNLM"/>
    </source>
</evidence>
<dbReference type="EMBL" id="BTGB01000003">
    <property type="protein sequence ID" value="GMM46421.1"/>
    <property type="molecule type" value="Genomic_DNA"/>
</dbReference>
<dbReference type="Pfam" id="PF04133">
    <property type="entry name" value="Vps55"/>
    <property type="match status" value="1"/>
</dbReference>
<keyword evidence="3 6" id="KW-0812">Transmembrane</keyword>
<dbReference type="PANTHER" id="PTHR12050">
    <property type="entry name" value="LEPTIN RECEPTOR-RELATED"/>
    <property type="match status" value="1"/>
</dbReference>
<dbReference type="AlphaFoldDB" id="A0AAV5R739"/>
<accession>A0AAV5R739</accession>
<comment type="subcellular location">
    <subcellularLocation>
        <location evidence="1">Membrane</location>
        <topology evidence="1">Multi-pass membrane protein</topology>
    </subcellularLocation>
</comment>
<comment type="similarity">
    <text evidence="2">Belongs to the OB-RGRP/VPS55 family.</text>
</comment>
<evidence type="ECO:0000256" key="4">
    <source>
        <dbReference type="ARBA" id="ARBA00022989"/>
    </source>
</evidence>
<reference evidence="7 8" key="1">
    <citation type="journal article" date="2023" name="Elife">
        <title>Identification of key yeast species and microbe-microbe interactions impacting larval growth of Drosophila in the wild.</title>
        <authorList>
            <person name="Mure A."/>
            <person name="Sugiura Y."/>
            <person name="Maeda R."/>
            <person name="Honda K."/>
            <person name="Sakurai N."/>
            <person name="Takahashi Y."/>
            <person name="Watada M."/>
            <person name="Katoh T."/>
            <person name="Gotoh A."/>
            <person name="Gotoh Y."/>
            <person name="Taniguchi I."/>
            <person name="Nakamura K."/>
            <person name="Hayashi T."/>
            <person name="Katayama T."/>
            <person name="Uemura T."/>
            <person name="Hattori Y."/>
        </authorList>
    </citation>
    <scope>NUCLEOTIDE SEQUENCE [LARGE SCALE GENOMIC DNA]</scope>
    <source>
        <strain evidence="7 8">PK-24</strain>
    </source>
</reference>
<feature type="transmembrane region" description="Helical" evidence="6">
    <location>
        <begin position="116"/>
        <end position="138"/>
    </location>
</feature>
<dbReference type="GO" id="GO:0034424">
    <property type="term" value="C:Vps55/Vps68 complex"/>
    <property type="evidence" value="ECO:0007669"/>
    <property type="project" value="TreeGrafter"/>
</dbReference>
<dbReference type="Proteomes" id="UP001378960">
    <property type="component" value="Unassembled WGS sequence"/>
</dbReference>
<name>A0AAV5R739_PICKL</name>
<evidence type="ECO:0000256" key="3">
    <source>
        <dbReference type="ARBA" id="ARBA00022692"/>
    </source>
</evidence>
<evidence type="ECO:0000256" key="5">
    <source>
        <dbReference type="ARBA" id="ARBA00023136"/>
    </source>
</evidence>
<evidence type="ECO:0000313" key="8">
    <source>
        <dbReference type="Proteomes" id="UP001378960"/>
    </source>
</evidence>
<protein>
    <recommendedName>
        <fullName evidence="9">Vacuolar protein sorting-associated protein 55</fullName>
    </recommendedName>
</protein>
<dbReference type="InterPro" id="IPR007262">
    <property type="entry name" value="Vps55/LEPROT"/>
</dbReference>
<dbReference type="PANTHER" id="PTHR12050:SF0">
    <property type="entry name" value="RH04491P"/>
    <property type="match status" value="1"/>
</dbReference>
<comment type="caution">
    <text evidence="7">The sequence shown here is derived from an EMBL/GenBank/DDBJ whole genome shotgun (WGS) entry which is preliminary data.</text>
</comment>
<keyword evidence="4 6" id="KW-1133">Transmembrane helix</keyword>
<evidence type="ECO:0000256" key="6">
    <source>
        <dbReference type="SAM" id="Phobius"/>
    </source>
</evidence>
<organism evidence="7 8">
    <name type="scientific">Pichia kluyveri</name>
    <name type="common">Yeast</name>
    <dbReference type="NCBI Taxonomy" id="36015"/>
    <lineage>
        <taxon>Eukaryota</taxon>
        <taxon>Fungi</taxon>
        <taxon>Dikarya</taxon>
        <taxon>Ascomycota</taxon>
        <taxon>Saccharomycotina</taxon>
        <taxon>Pichiomycetes</taxon>
        <taxon>Pichiales</taxon>
        <taxon>Pichiaceae</taxon>
        <taxon>Pichia</taxon>
    </lineage>
</organism>
<feature type="transmembrane region" description="Helical" evidence="6">
    <location>
        <begin position="37"/>
        <end position="57"/>
    </location>
</feature>
<evidence type="ECO:0000256" key="2">
    <source>
        <dbReference type="ARBA" id="ARBA00005645"/>
    </source>
</evidence>
<keyword evidence="5 6" id="KW-0472">Membrane</keyword>
<feature type="transmembrane region" description="Helical" evidence="6">
    <location>
        <begin position="85"/>
        <end position="104"/>
    </location>
</feature>
<evidence type="ECO:0000256" key="1">
    <source>
        <dbReference type="ARBA" id="ARBA00004141"/>
    </source>
</evidence>
<dbReference type="GO" id="GO:0032511">
    <property type="term" value="P:late endosome to vacuole transport via multivesicular body sorting pathway"/>
    <property type="evidence" value="ECO:0007669"/>
    <property type="project" value="TreeGrafter"/>
</dbReference>
<dbReference type="PROSITE" id="PS51257">
    <property type="entry name" value="PROKAR_LIPOPROTEIN"/>
    <property type="match status" value="1"/>
</dbReference>
<sequence>MMKSSSLSILFLLSLILALGFLNIVLSCALYNTYYPLYVILVFLIAPIPNSLTTCILQSNSYYNNNNMGYSDIDDYDPILTFQSLMKFLTGMLVSSGTFLPIVFWRCELIPTGSFLLSLTGGFLVYLSFALFGMGFTLKEENDYDF</sequence>
<gene>
    <name evidence="7" type="ORF">DAPK24_029960</name>
</gene>
<proteinExistence type="inferred from homology"/>
<keyword evidence="8" id="KW-1185">Reference proteome</keyword>
<evidence type="ECO:0000313" key="7">
    <source>
        <dbReference type="EMBL" id="GMM46421.1"/>
    </source>
</evidence>